<feature type="signal peptide" evidence="2">
    <location>
        <begin position="1"/>
        <end position="21"/>
    </location>
</feature>
<evidence type="ECO:0000256" key="1">
    <source>
        <dbReference type="SAM" id="Phobius"/>
    </source>
</evidence>
<dbReference type="PANTHER" id="PTHR35580">
    <property type="entry name" value="CELL SURFACE GLYCOPROTEIN (S-LAYER PROTEIN)-LIKE PROTEIN"/>
    <property type="match status" value="1"/>
</dbReference>
<evidence type="ECO:0000313" key="4">
    <source>
        <dbReference type="Proteomes" id="UP000247409"/>
    </source>
</evidence>
<dbReference type="InterPro" id="IPR015943">
    <property type="entry name" value="WD40/YVTN_repeat-like_dom_sf"/>
</dbReference>
<dbReference type="InterPro" id="IPR010620">
    <property type="entry name" value="SBBP_repeat"/>
</dbReference>
<keyword evidence="1" id="KW-1133">Transmembrane helix</keyword>
<dbReference type="OrthoDB" id="10421703at2759"/>
<comment type="caution">
    <text evidence="3">The sequence shown here is derived from an EMBL/GenBank/DDBJ whole genome shotgun (WGS) entry which is preliminary data.</text>
</comment>
<organism evidence="3 4">
    <name type="scientific">Gracilariopsis chorda</name>
    <dbReference type="NCBI Taxonomy" id="448386"/>
    <lineage>
        <taxon>Eukaryota</taxon>
        <taxon>Rhodophyta</taxon>
        <taxon>Florideophyceae</taxon>
        <taxon>Rhodymeniophycidae</taxon>
        <taxon>Gracilariales</taxon>
        <taxon>Gracilariaceae</taxon>
        <taxon>Gracilariopsis</taxon>
    </lineage>
</organism>
<dbReference type="Proteomes" id="UP000247409">
    <property type="component" value="Unassembled WGS sequence"/>
</dbReference>
<gene>
    <name evidence="3" type="ORF">BWQ96_07241</name>
</gene>
<dbReference type="Gene3D" id="2.130.10.10">
    <property type="entry name" value="YVTN repeat-like/Quinoprotein amine dehydrogenase"/>
    <property type="match status" value="1"/>
</dbReference>
<protein>
    <submittedName>
        <fullName evidence="3">Uncharacterized protein</fullName>
    </submittedName>
</protein>
<name>A0A2V3ILQ9_9FLOR</name>
<evidence type="ECO:0000313" key="3">
    <source>
        <dbReference type="EMBL" id="PXF42993.1"/>
    </source>
</evidence>
<dbReference type="PANTHER" id="PTHR35580:SF1">
    <property type="entry name" value="PHYTASE-LIKE DOMAIN-CONTAINING PROTEIN"/>
    <property type="match status" value="1"/>
</dbReference>
<sequence length="545" mass="60063">MFRLSAYWITVISALFTLTIALPVSESRFRAFRVGLSSEGYTSAVALTTDDHGNTYVVGNTNGSFGKADGQSISADSIFIAKFSRSGIMIWLRRTGSAYLDKATSIFYYGKNVYVTGSTMGTVRFDNEAGGTDYSQGIKDGFVLAYNAFTGRRQWSRQFGREGTVSEVKIAVVSRTGGVVIAGHTNASLFTGAPRNVKHDEFFLVRLNYATGRTERKLQVETKETWPFSNPQRLVVAEEMSVMYAILHTPDSQGRKAGVVVSVGLRNYRVMERVMDLGDQVAAEGRFYGLAHDKQTGRLGISYTQITGNSDLSNYALRIVTNNTRPRQVKEVLFTFDKGGRDVARDVVVNNAGFALVLGTSSDGTKRRSNESIPALWVYDLRQMKTVGSFVGRQLEGIQCNKITAFDLDSNGNIVYAGVRQRRSGTREVLLGSFGMAPELKWRSEDEYENPQKIYILENGTTTTDEMLAIQDAKQAHASEEVEDGVKLSIGAIASISIGSALVILALAGAYAFVMKRKHERLHGYPLGIDDPEMNPDPKMLFNEL</sequence>
<feature type="transmembrane region" description="Helical" evidence="1">
    <location>
        <begin position="488"/>
        <end position="514"/>
    </location>
</feature>
<keyword evidence="4" id="KW-1185">Reference proteome</keyword>
<dbReference type="InterPro" id="IPR052918">
    <property type="entry name" value="Motility_Chemotaxis_Reg"/>
</dbReference>
<reference evidence="3 4" key="1">
    <citation type="journal article" date="2018" name="Mol. Biol. Evol.">
        <title>Analysis of the draft genome of the red seaweed Gracilariopsis chorda provides insights into genome size evolution in Rhodophyta.</title>
        <authorList>
            <person name="Lee J."/>
            <person name="Yang E.C."/>
            <person name="Graf L."/>
            <person name="Yang J.H."/>
            <person name="Qiu H."/>
            <person name="Zel Zion U."/>
            <person name="Chan C.X."/>
            <person name="Stephens T.G."/>
            <person name="Weber A.P.M."/>
            <person name="Boo G.H."/>
            <person name="Boo S.M."/>
            <person name="Kim K.M."/>
            <person name="Shin Y."/>
            <person name="Jung M."/>
            <person name="Lee S.J."/>
            <person name="Yim H.S."/>
            <person name="Lee J.H."/>
            <person name="Bhattacharya D."/>
            <person name="Yoon H.S."/>
        </authorList>
    </citation>
    <scope>NUCLEOTIDE SEQUENCE [LARGE SCALE GENOMIC DNA]</scope>
    <source>
        <strain evidence="3 4">SKKU-2015</strain>
        <tissue evidence="3">Whole body</tissue>
    </source>
</reference>
<evidence type="ECO:0000256" key="2">
    <source>
        <dbReference type="SAM" id="SignalP"/>
    </source>
</evidence>
<proteinExistence type="predicted"/>
<keyword evidence="1" id="KW-0812">Transmembrane</keyword>
<keyword evidence="1" id="KW-0472">Membrane</keyword>
<keyword evidence="2" id="KW-0732">Signal</keyword>
<dbReference type="SUPFAM" id="SSF50998">
    <property type="entry name" value="Quinoprotein alcohol dehydrogenase-like"/>
    <property type="match status" value="1"/>
</dbReference>
<dbReference type="Pfam" id="PF06739">
    <property type="entry name" value="SBBP"/>
    <property type="match status" value="1"/>
</dbReference>
<feature type="chain" id="PRO_5015903231" evidence="2">
    <location>
        <begin position="22"/>
        <end position="545"/>
    </location>
</feature>
<dbReference type="EMBL" id="NBIV01000141">
    <property type="protein sequence ID" value="PXF42993.1"/>
    <property type="molecule type" value="Genomic_DNA"/>
</dbReference>
<dbReference type="AlphaFoldDB" id="A0A2V3ILQ9"/>
<dbReference type="InterPro" id="IPR011047">
    <property type="entry name" value="Quinoprotein_ADH-like_sf"/>
</dbReference>
<accession>A0A2V3ILQ9</accession>